<gene>
    <name evidence="1" type="ORF">EQU24_04605</name>
</gene>
<dbReference type="EMBL" id="CP035467">
    <property type="protein sequence ID" value="QCW81608.1"/>
    <property type="molecule type" value="Genomic_DNA"/>
</dbReference>
<evidence type="ECO:0000313" key="1">
    <source>
        <dbReference type="EMBL" id="QCW81608.1"/>
    </source>
</evidence>
<name>A0A4P9UKF0_METBY</name>
<reference evidence="2" key="1">
    <citation type="journal article" date="2019" name="J. Bacteriol.">
        <title>A Mutagenic Screen Identifies a TonB-Dependent Receptor Required for the Lanthanide Metal Switch in the Type I Methanotroph 'Methylotuvimicrobium buryatense' 5GB1C.</title>
        <authorList>
            <person name="Groom J.D."/>
            <person name="Ford S.M."/>
            <person name="Pesesky M.W."/>
            <person name="Lidstrom M.E."/>
        </authorList>
    </citation>
    <scope>NUCLEOTIDE SEQUENCE [LARGE SCALE GENOMIC DNA]</scope>
    <source>
        <strain evidence="2">5GB1C</strain>
    </source>
</reference>
<keyword evidence="2" id="KW-1185">Reference proteome</keyword>
<proteinExistence type="predicted"/>
<accession>A0A4P9UKF0</accession>
<organism evidence="1 2">
    <name type="scientific">Methylotuvimicrobium buryatense</name>
    <name type="common">Methylomicrobium buryatense</name>
    <dbReference type="NCBI Taxonomy" id="95641"/>
    <lineage>
        <taxon>Bacteria</taxon>
        <taxon>Pseudomonadati</taxon>
        <taxon>Pseudomonadota</taxon>
        <taxon>Gammaproteobacteria</taxon>
        <taxon>Methylococcales</taxon>
        <taxon>Methylococcaceae</taxon>
        <taxon>Methylotuvimicrobium</taxon>
    </lineage>
</organism>
<dbReference type="AlphaFoldDB" id="A0A4P9UKF0"/>
<dbReference type="KEGG" id="mbur:EQU24_04605"/>
<dbReference type="Proteomes" id="UP000305881">
    <property type="component" value="Chromosome"/>
</dbReference>
<evidence type="ECO:0000313" key="2">
    <source>
        <dbReference type="Proteomes" id="UP000305881"/>
    </source>
</evidence>
<sequence length="60" mass="6600">MVVRLTGVGGRADFCYCKICPAADILAKHTPHPFDLQIGNCCRTTTKPTISRSYFVSIPK</sequence>
<protein>
    <submittedName>
        <fullName evidence="1">Uncharacterized protein</fullName>
    </submittedName>
</protein>